<accession>A0ABU2NNN8</accession>
<evidence type="ECO:0008006" key="5">
    <source>
        <dbReference type="Google" id="ProtNLM"/>
    </source>
</evidence>
<evidence type="ECO:0000313" key="4">
    <source>
        <dbReference type="Proteomes" id="UP001183414"/>
    </source>
</evidence>
<evidence type="ECO:0000313" key="3">
    <source>
        <dbReference type="EMBL" id="MDT0377268.1"/>
    </source>
</evidence>
<keyword evidence="2" id="KW-0472">Membrane</keyword>
<organism evidence="3 4">
    <name type="scientific">Streptomyces hazeniae</name>
    <dbReference type="NCBI Taxonomy" id="3075538"/>
    <lineage>
        <taxon>Bacteria</taxon>
        <taxon>Bacillati</taxon>
        <taxon>Actinomycetota</taxon>
        <taxon>Actinomycetes</taxon>
        <taxon>Kitasatosporales</taxon>
        <taxon>Streptomycetaceae</taxon>
        <taxon>Streptomyces</taxon>
    </lineage>
</organism>
<feature type="transmembrane region" description="Helical" evidence="2">
    <location>
        <begin position="54"/>
        <end position="73"/>
    </location>
</feature>
<dbReference type="Proteomes" id="UP001183414">
    <property type="component" value="Unassembled WGS sequence"/>
</dbReference>
<protein>
    <recommendedName>
        <fullName evidence="5">Serine/threonine protein kinase</fullName>
    </recommendedName>
</protein>
<sequence length="235" mass="23775">MTESQPDPDREKERFHNGDTLPGGIPAIRLPTVPTHARPAPPETTTRPGVRRGALFLAAAAGAVVAGVIAAAVTNAGDAPTPAAGQQPAEASASASSSAEPATTLEPTEEPTPHPPSPTAPASTEPPAALAPAEPVVVNLVSSPSTGGDIGSTYCIAWTGSSSSIGRDAVLLLEAPGYQCSAFLVTATDGQVTGPYGVMSEQEITDCQAPGTYPAILHNAWDTTFYTCLLDHTGA</sequence>
<dbReference type="RefSeq" id="WP_311671273.1">
    <property type="nucleotide sequence ID" value="NZ_JAVREQ010000001.1"/>
</dbReference>
<feature type="region of interest" description="Disordered" evidence="1">
    <location>
        <begin position="78"/>
        <end position="129"/>
    </location>
</feature>
<keyword evidence="4" id="KW-1185">Reference proteome</keyword>
<proteinExistence type="predicted"/>
<feature type="region of interest" description="Disordered" evidence="1">
    <location>
        <begin position="1"/>
        <end position="49"/>
    </location>
</feature>
<feature type="compositionally biased region" description="Low complexity" evidence="1">
    <location>
        <begin position="120"/>
        <end position="129"/>
    </location>
</feature>
<feature type="compositionally biased region" description="Low complexity" evidence="1">
    <location>
        <begin position="78"/>
        <end position="106"/>
    </location>
</feature>
<keyword evidence="2" id="KW-1133">Transmembrane helix</keyword>
<name>A0ABU2NNN8_9ACTN</name>
<feature type="compositionally biased region" description="Low complexity" evidence="1">
    <location>
        <begin position="34"/>
        <end position="49"/>
    </location>
</feature>
<evidence type="ECO:0000256" key="2">
    <source>
        <dbReference type="SAM" id="Phobius"/>
    </source>
</evidence>
<evidence type="ECO:0000256" key="1">
    <source>
        <dbReference type="SAM" id="MobiDB-lite"/>
    </source>
</evidence>
<gene>
    <name evidence="3" type="ORF">RM572_00565</name>
</gene>
<dbReference type="EMBL" id="JAVREQ010000001">
    <property type="protein sequence ID" value="MDT0377268.1"/>
    <property type="molecule type" value="Genomic_DNA"/>
</dbReference>
<reference evidence="4" key="1">
    <citation type="submission" date="2023-07" db="EMBL/GenBank/DDBJ databases">
        <title>30 novel species of actinomycetes from the DSMZ collection.</title>
        <authorList>
            <person name="Nouioui I."/>
        </authorList>
    </citation>
    <scope>NUCLEOTIDE SEQUENCE [LARGE SCALE GENOMIC DNA]</scope>
    <source>
        <strain evidence="4">DSM 42041</strain>
    </source>
</reference>
<keyword evidence="2" id="KW-0812">Transmembrane</keyword>
<comment type="caution">
    <text evidence="3">The sequence shown here is derived from an EMBL/GenBank/DDBJ whole genome shotgun (WGS) entry which is preliminary data.</text>
</comment>
<feature type="compositionally biased region" description="Basic and acidic residues" evidence="1">
    <location>
        <begin position="7"/>
        <end position="17"/>
    </location>
</feature>